<dbReference type="InParanoid" id="A0A5E4FV76"/>
<sequence>MTAWVRINGLNVEYFRYDVIEKIENLIGTTVKVDAHTMSQAQGKFARVCVELNLTKPLTPFIEKDSGKDDMEGFTPVSTRGNVKFATPSGFGSSSKAKSYGKQPSHPRESSPWVFKEPLKDITNALVSKVGGVVVKGGPNLRKPWRNEVGVKRVNAQGFDTMGLQISGSEVQDDVCRVFSFNVVGSPFNDSSLGKAGLVNGHDPPDISQTKRHEAESSSVSIASDDMDQHGISLVLDLKKIYVIDIFAVLEPRISGPRALKVAKTLGFSHYHIMDAGLIGGCSLWFMLILVLGFESLFGVILMVFLKLLAFHGLSLEILMTLCVLRRNVAVNRYLGNLEVELTKEYNLILDQEEILTKEMFSFLRLS</sequence>
<dbReference type="AlphaFoldDB" id="A0A5E4FV76"/>
<proteinExistence type="predicted"/>
<reference evidence="3" key="1">
    <citation type="journal article" date="2020" name="Plant J.">
        <title>Transposons played a major role in the diversification between the closely related almond and peach genomes: results from the almond genome sequence.</title>
        <authorList>
            <person name="Alioto T."/>
            <person name="Alexiou K.G."/>
            <person name="Bardil A."/>
            <person name="Barteri F."/>
            <person name="Castanera R."/>
            <person name="Cruz F."/>
            <person name="Dhingra A."/>
            <person name="Duval H."/>
            <person name="Fernandez I Marti A."/>
            <person name="Frias L."/>
            <person name="Galan B."/>
            <person name="Garcia J.L."/>
            <person name="Howad W."/>
            <person name="Gomez-Garrido J."/>
            <person name="Gut M."/>
            <person name="Julca I."/>
            <person name="Morata J."/>
            <person name="Puigdomenech P."/>
            <person name="Ribeca P."/>
            <person name="Rubio Cabetas M.J."/>
            <person name="Vlasova A."/>
            <person name="Wirthensohn M."/>
            <person name="Garcia-Mas J."/>
            <person name="Gabaldon T."/>
            <person name="Casacuberta J.M."/>
            <person name="Arus P."/>
        </authorList>
    </citation>
    <scope>NUCLEOTIDE SEQUENCE [LARGE SCALE GENOMIC DNA]</scope>
    <source>
        <strain evidence="3">cv. Texas</strain>
    </source>
</reference>
<organism evidence="2 3">
    <name type="scientific">Prunus dulcis</name>
    <name type="common">Almond</name>
    <name type="synonym">Amygdalus dulcis</name>
    <dbReference type="NCBI Taxonomy" id="3755"/>
    <lineage>
        <taxon>Eukaryota</taxon>
        <taxon>Viridiplantae</taxon>
        <taxon>Streptophyta</taxon>
        <taxon>Embryophyta</taxon>
        <taxon>Tracheophyta</taxon>
        <taxon>Spermatophyta</taxon>
        <taxon>Magnoliopsida</taxon>
        <taxon>eudicotyledons</taxon>
        <taxon>Gunneridae</taxon>
        <taxon>Pentapetalae</taxon>
        <taxon>rosids</taxon>
        <taxon>fabids</taxon>
        <taxon>Rosales</taxon>
        <taxon>Rosaceae</taxon>
        <taxon>Amygdaloideae</taxon>
        <taxon>Amygdaleae</taxon>
        <taxon>Prunus</taxon>
    </lineage>
</organism>
<name>A0A5E4FV76_PRUDU</name>
<dbReference type="PANTHER" id="PTHR31286">
    <property type="entry name" value="GLYCINE-RICH CELL WALL STRUCTURAL PROTEIN 1.8-LIKE"/>
    <property type="match status" value="1"/>
</dbReference>
<protein>
    <submittedName>
        <fullName evidence="2">PREDICTED: reverse mRNAase</fullName>
    </submittedName>
</protein>
<evidence type="ECO:0000313" key="3">
    <source>
        <dbReference type="Proteomes" id="UP000327085"/>
    </source>
</evidence>
<dbReference type="Gramene" id="VVA31374">
    <property type="protein sequence ID" value="VVA31374"/>
    <property type="gene ID" value="Prudul26B029546"/>
</dbReference>
<evidence type="ECO:0000313" key="2">
    <source>
        <dbReference type="EMBL" id="VVA31374.1"/>
    </source>
</evidence>
<dbReference type="Proteomes" id="UP000327085">
    <property type="component" value="Chromosome 7"/>
</dbReference>
<evidence type="ECO:0000256" key="1">
    <source>
        <dbReference type="SAM" id="MobiDB-lite"/>
    </source>
</evidence>
<dbReference type="InterPro" id="IPR040256">
    <property type="entry name" value="At4g02000-like"/>
</dbReference>
<accession>A0A5E4FV76</accession>
<dbReference type="EMBL" id="CABIKO010000213">
    <property type="protein sequence ID" value="VVA31374.1"/>
    <property type="molecule type" value="Genomic_DNA"/>
</dbReference>
<dbReference type="PANTHER" id="PTHR31286:SF99">
    <property type="entry name" value="DUF4283 DOMAIN-CONTAINING PROTEIN"/>
    <property type="match status" value="1"/>
</dbReference>
<feature type="region of interest" description="Disordered" evidence="1">
    <location>
        <begin position="85"/>
        <end position="113"/>
    </location>
</feature>
<gene>
    <name evidence="2" type="ORF">ALMOND_2B029546</name>
</gene>